<dbReference type="InterPro" id="IPR012337">
    <property type="entry name" value="RNaseH-like_sf"/>
</dbReference>
<dbReference type="Gene3D" id="3.40.50.1010">
    <property type="entry name" value="5'-nuclease"/>
    <property type="match status" value="1"/>
</dbReference>
<evidence type="ECO:0000313" key="5">
    <source>
        <dbReference type="EMBL" id="SVB51229.1"/>
    </source>
</evidence>
<dbReference type="GO" id="GO:0003677">
    <property type="term" value="F:DNA binding"/>
    <property type="evidence" value="ECO:0007669"/>
    <property type="project" value="UniProtKB-KW"/>
</dbReference>
<dbReference type="Pfam" id="PF02739">
    <property type="entry name" value="5_3_exonuc_N"/>
    <property type="match status" value="1"/>
</dbReference>
<dbReference type="InterPro" id="IPR029060">
    <property type="entry name" value="PIN-like_dom_sf"/>
</dbReference>
<feature type="non-terminal residue" evidence="5">
    <location>
        <position position="405"/>
    </location>
</feature>
<dbReference type="SUPFAM" id="SSF88723">
    <property type="entry name" value="PIN domain-like"/>
    <property type="match status" value="1"/>
</dbReference>
<dbReference type="PANTHER" id="PTHR42646:SF2">
    <property type="entry name" value="5'-3' EXONUCLEASE FAMILY PROTEIN"/>
    <property type="match status" value="1"/>
</dbReference>
<dbReference type="InterPro" id="IPR036397">
    <property type="entry name" value="RNaseH_sf"/>
</dbReference>
<proteinExistence type="predicted"/>
<dbReference type="GO" id="GO:0008409">
    <property type="term" value="F:5'-3' exonuclease activity"/>
    <property type="evidence" value="ECO:0007669"/>
    <property type="project" value="InterPro"/>
</dbReference>
<dbReference type="PANTHER" id="PTHR42646">
    <property type="entry name" value="FLAP ENDONUCLEASE XNI"/>
    <property type="match status" value="1"/>
</dbReference>
<dbReference type="GO" id="GO:0033567">
    <property type="term" value="P:DNA replication, Okazaki fragment processing"/>
    <property type="evidence" value="ECO:0007669"/>
    <property type="project" value="InterPro"/>
</dbReference>
<organism evidence="5">
    <name type="scientific">marine metagenome</name>
    <dbReference type="NCBI Taxonomy" id="408172"/>
    <lineage>
        <taxon>unclassified sequences</taxon>
        <taxon>metagenomes</taxon>
        <taxon>ecological metagenomes</taxon>
    </lineage>
</organism>
<dbReference type="Gene3D" id="1.10.150.20">
    <property type="entry name" value="5' to 3' exonuclease, C-terminal subdomain"/>
    <property type="match status" value="1"/>
</dbReference>
<dbReference type="AlphaFoldDB" id="A0A382ELF9"/>
<protein>
    <recommendedName>
        <fullName evidence="4">5'-3' exonuclease domain-containing protein</fullName>
    </recommendedName>
</protein>
<evidence type="ECO:0000256" key="3">
    <source>
        <dbReference type="ARBA" id="ARBA00023125"/>
    </source>
</evidence>
<reference evidence="5" key="1">
    <citation type="submission" date="2018-05" db="EMBL/GenBank/DDBJ databases">
        <authorList>
            <person name="Lanie J.A."/>
            <person name="Ng W.-L."/>
            <person name="Kazmierczak K.M."/>
            <person name="Andrzejewski T.M."/>
            <person name="Davidsen T.M."/>
            <person name="Wayne K.J."/>
            <person name="Tettelin H."/>
            <person name="Glass J.I."/>
            <person name="Rusch D."/>
            <person name="Podicherti R."/>
            <person name="Tsui H.-C.T."/>
            <person name="Winkler M.E."/>
        </authorList>
    </citation>
    <scope>NUCLEOTIDE SEQUENCE</scope>
</reference>
<dbReference type="SUPFAM" id="SSF47807">
    <property type="entry name" value="5' to 3' exonuclease, C-terminal subdomain"/>
    <property type="match status" value="1"/>
</dbReference>
<dbReference type="SUPFAM" id="SSF53098">
    <property type="entry name" value="Ribonuclease H-like"/>
    <property type="match status" value="1"/>
</dbReference>
<dbReference type="CDD" id="cd09898">
    <property type="entry name" value="H3TH_53EXO"/>
    <property type="match status" value="1"/>
</dbReference>
<dbReference type="InterPro" id="IPR020045">
    <property type="entry name" value="DNA_polI_H3TH"/>
</dbReference>
<evidence type="ECO:0000256" key="2">
    <source>
        <dbReference type="ARBA" id="ARBA00022801"/>
    </source>
</evidence>
<dbReference type="InterPro" id="IPR008918">
    <property type="entry name" value="HhH2"/>
</dbReference>
<dbReference type="InterPro" id="IPR020046">
    <property type="entry name" value="5-3_exonucl_a-hlix_arch_N"/>
</dbReference>
<dbReference type="CDD" id="cd09859">
    <property type="entry name" value="PIN_53EXO"/>
    <property type="match status" value="1"/>
</dbReference>
<keyword evidence="1" id="KW-0540">Nuclease</keyword>
<sequence>MSDTDKTLFLLDGMALAYRAHFGMIRSPRMTSTGLNASVVFILTNTILGILSKSKPSHLAVVFDTPEPTHRHKRYTEYKAQRDAMPEDLSEALPYVFRLFEGFNIPVLRVPGWEADDVIGTLATTAEEEGFITYMVTPDKDYGQLVDKHTFMAKPGGSGDNLELMGISEICKKWNIERVEQVIDILGLMGDASDNIPGVPGIGEKTAQKLIGQFTSIENLLENTDQLKGKQKERVEENKDMALLSKELVTIETNVPLEVGLNDLAVKARDDDKLKPLFAELEFNTLGKRVFGDQFLVVPQLAGSGAEQGDLFTADHLKSINDVPHEYHHVDGAETRKTLIDQLKQQSRICFDIETTGLDQKTCDILGLAFSFKPRTGYYVTMPKGRANVIAVIEEFRMVLNNPGI</sequence>
<accession>A0A382ELF9</accession>
<dbReference type="Pfam" id="PF01367">
    <property type="entry name" value="5_3_exonuc"/>
    <property type="match status" value="1"/>
</dbReference>
<dbReference type="InterPro" id="IPR038969">
    <property type="entry name" value="FEN"/>
</dbReference>
<dbReference type="InterPro" id="IPR002421">
    <property type="entry name" value="5-3_exonuclease"/>
</dbReference>
<name>A0A382ELF9_9ZZZZ</name>
<gene>
    <name evidence="5" type="ORF">METZ01_LOCUS204083</name>
</gene>
<feature type="domain" description="5'-3' exonuclease" evidence="4">
    <location>
        <begin position="5"/>
        <end position="267"/>
    </location>
</feature>
<evidence type="ECO:0000256" key="1">
    <source>
        <dbReference type="ARBA" id="ARBA00022722"/>
    </source>
</evidence>
<keyword evidence="2" id="KW-0378">Hydrolase</keyword>
<dbReference type="FunFam" id="1.10.150.20:FF:000003">
    <property type="entry name" value="DNA polymerase I"/>
    <property type="match status" value="1"/>
</dbReference>
<dbReference type="SMART" id="SM00279">
    <property type="entry name" value="HhH2"/>
    <property type="match status" value="1"/>
</dbReference>
<evidence type="ECO:0000259" key="4">
    <source>
        <dbReference type="SMART" id="SM00475"/>
    </source>
</evidence>
<keyword evidence="3" id="KW-0238">DNA-binding</keyword>
<dbReference type="GO" id="GO:0017108">
    <property type="term" value="F:5'-flap endonuclease activity"/>
    <property type="evidence" value="ECO:0007669"/>
    <property type="project" value="InterPro"/>
</dbReference>
<dbReference type="EMBL" id="UINC01045009">
    <property type="protein sequence ID" value="SVB51229.1"/>
    <property type="molecule type" value="Genomic_DNA"/>
</dbReference>
<dbReference type="InterPro" id="IPR036279">
    <property type="entry name" value="5-3_exonuclease_C_sf"/>
</dbReference>
<dbReference type="SMART" id="SM00475">
    <property type="entry name" value="53EXOc"/>
    <property type="match status" value="1"/>
</dbReference>
<dbReference type="Gene3D" id="3.30.420.10">
    <property type="entry name" value="Ribonuclease H-like superfamily/Ribonuclease H"/>
    <property type="match status" value="1"/>
</dbReference>